<keyword evidence="4" id="KW-1185">Reference proteome</keyword>
<gene>
    <name evidence="2" type="ORF">IscW_ISCW021371</name>
</gene>
<dbReference type="EMBL" id="DS881578">
    <property type="protein sequence ID" value="EEC15057.1"/>
    <property type="molecule type" value="Genomic_DNA"/>
</dbReference>
<evidence type="ECO:0000313" key="4">
    <source>
        <dbReference type="Proteomes" id="UP000001555"/>
    </source>
</evidence>
<evidence type="ECO:0000259" key="1">
    <source>
        <dbReference type="Pfam" id="PF04326"/>
    </source>
</evidence>
<organism>
    <name type="scientific">Ixodes scapularis</name>
    <name type="common">Black-legged tick</name>
    <name type="synonym">Deer tick</name>
    <dbReference type="NCBI Taxonomy" id="6945"/>
    <lineage>
        <taxon>Eukaryota</taxon>
        <taxon>Metazoa</taxon>
        <taxon>Ecdysozoa</taxon>
        <taxon>Arthropoda</taxon>
        <taxon>Chelicerata</taxon>
        <taxon>Arachnida</taxon>
        <taxon>Acari</taxon>
        <taxon>Parasitiformes</taxon>
        <taxon>Ixodida</taxon>
        <taxon>Ixodoidea</taxon>
        <taxon>Ixodidae</taxon>
        <taxon>Ixodinae</taxon>
        <taxon>Ixodes</taxon>
    </lineage>
</organism>
<dbReference type="InterPro" id="IPR029684">
    <property type="entry name" value="Schlafen"/>
</dbReference>
<reference evidence="3" key="2">
    <citation type="submission" date="2020-05" db="UniProtKB">
        <authorList>
            <consortium name="EnsemblMetazoa"/>
        </authorList>
    </citation>
    <scope>IDENTIFICATION</scope>
    <source>
        <strain evidence="3">wikel</strain>
    </source>
</reference>
<dbReference type="STRING" id="6945.B7Q885"/>
<dbReference type="InParanoid" id="B7Q885"/>
<dbReference type="InterPro" id="IPR007421">
    <property type="entry name" value="Schlafen_AlbA_2_dom"/>
</dbReference>
<dbReference type="EnsemblMetazoa" id="ISCW021371-RA">
    <property type="protein sequence ID" value="ISCW021371-PA"/>
    <property type="gene ID" value="ISCW021371"/>
</dbReference>
<dbReference type="Pfam" id="PF04326">
    <property type="entry name" value="SLFN_AlbA_2"/>
    <property type="match status" value="1"/>
</dbReference>
<dbReference type="PANTHER" id="PTHR12155:SF41">
    <property type="entry name" value="SCHLAFEN ALBA-2 DOMAIN-CONTAINING PROTEIN"/>
    <property type="match status" value="1"/>
</dbReference>
<name>B7Q885_IXOSC</name>
<dbReference type="OrthoDB" id="10259112at2759"/>
<evidence type="ECO:0007829" key="5">
    <source>
        <dbReference type="PeptideAtlas" id="B7Q885"/>
    </source>
</evidence>
<dbReference type="VEuPathDB" id="VectorBase:ISCI021371"/>
<protein>
    <recommendedName>
        <fullName evidence="1">Schlafen AlbA-2 domain-containing protein</fullName>
    </recommendedName>
</protein>
<dbReference type="HOGENOM" id="CLU_081956_0_0_1"/>
<dbReference type="VEuPathDB" id="VectorBase:ISCP_021352"/>
<reference evidence="2 4" key="1">
    <citation type="submission" date="2008-03" db="EMBL/GenBank/DDBJ databases">
        <title>Annotation of Ixodes scapularis.</title>
        <authorList>
            <consortium name="Ixodes scapularis Genome Project Consortium"/>
            <person name="Caler E."/>
            <person name="Hannick L.I."/>
            <person name="Bidwell S."/>
            <person name="Joardar V."/>
            <person name="Thiagarajan M."/>
            <person name="Amedeo P."/>
            <person name="Galinsky K.J."/>
            <person name="Schobel S."/>
            <person name="Inman J."/>
            <person name="Hostetler J."/>
            <person name="Miller J."/>
            <person name="Hammond M."/>
            <person name="Megy K."/>
            <person name="Lawson D."/>
            <person name="Kodira C."/>
            <person name="Sutton G."/>
            <person name="Meyer J."/>
            <person name="Hill C.A."/>
            <person name="Birren B."/>
            <person name="Nene V."/>
            <person name="Collins F."/>
            <person name="Alarcon-Chaidez F."/>
            <person name="Wikel S."/>
            <person name="Strausberg R."/>
        </authorList>
    </citation>
    <scope>NUCLEOTIDE SEQUENCE [LARGE SCALE GENOMIC DNA]</scope>
    <source>
        <strain evidence="4">Wikel</strain>
        <strain evidence="2">Wikel colony</strain>
    </source>
</reference>
<feature type="non-terminal residue" evidence="2">
    <location>
        <position position="1"/>
    </location>
</feature>
<dbReference type="EMBL" id="ABJB010819108">
    <property type="status" value="NOT_ANNOTATED_CDS"/>
    <property type="molecule type" value="Genomic_DNA"/>
</dbReference>
<dbReference type="PANTHER" id="PTHR12155">
    <property type="entry name" value="SCHLAFEN"/>
    <property type="match status" value="1"/>
</dbReference>
<dbReference type="Proteomes" id="UP000001555">
    <property type="component" value="Unassembled WGS sequence"/>
</dbReference>
<evidence type="ECO:0000313" key="2">
    <source>
        <dbReference type="EMBL" id="EEC15057.1"/>
    </source>
</evidence>
<proteinExistence type="evidence at protein level"/>
<accession>B7Q885</accession>
<evidence type="ECO:0000313" key="3">
    <source>
        <dbReference type="EnsemblMetazoa" id="ISCW021371-PA"/>
    </source>
</evidence>
<dbReference type="Gene3D" id="3.30.950.30">
    <property type="entry name" value="Schlafen, AAA domain"/>
    <property type="match status" value="1"/>
</dbReference>
<dbReference type="AlphaFoldDB" id="B7Q885"/>
<sequence>TMTASPMESSRSFYKFGERVLIEEDQYHEFKAHKDLSIEDISQVCKDHHSRQSISRTICAFLNTGKGGIVYMGILDSGVVNGLHLTKYQKDHILLSLENVLTRYDPPVAKHMYNLRFVPVIPEGFSRSFPCSPEPEVNGVDRQRPHEVQSSRYCWCDNEASAQISGGQVGKYVVEVEVFPWSSSDPRNKPLNTTKMGIHPMFENEEGICFIRRQGSNIRCTMQDVIDMTRQEVKAYYSLPPEMRKPL</sequence>
<keyword evidence="5" id="KW-1267">Proteomics identification</keyword>
<dbReference type="PaxDb" id="6945-B7Q885"/>
<dbReference type="VEuPathDB" id="VectorBase:ISCW021371"/>
<dbReference type="InterPro" id="IPR038461">
    <property type="entry name" value="Schlafen_AlbA_2_dom_sf"/>
</dbReference>
<feature type="domain" description="Schlafen AlbA-2" evidence="1">
    <location>
        <begin position="24"/>
        <end position="180"/>
    </location>
</feature>